<dbReference type="EMBL" id="SDMP01000008">
    <property type="protein sequence ID" value="RYR41410.1"/>
    <property type="molecule type" value="Genomic_DNA"/>
</dbReference>
<dbReference type="PANTHER" id="PTHR34194">
    <property type="entry name" value="F14J8.16 PROTEIN"/>
    <property type="match status" value="1"/>
</dbReference>
<keyword evidence="3" id="KW-1185">Reference proteome</keyword>
<dbReference type="PANTHER" id="PTHR34194:SF27">
    <property type="match status" value="1"/>
</dbReference>
<name>A0A445BRU9_ARAHY</name>
<feature type="region of interest" description="Disordered" evidence="1">
    <location>
        <begin position="500"/>
        <end position="524"/>
    </location>
</feature>
<organism evidence="2 3">
    <name type="scientific">Arachis hypogaea</name>
    <name type="common">Peanut</name>
    <dbReference type="NCBI Taxonomy" id="3818"/>
    <lineage>
        <taxon>Eukaryota</taxon>
        <taxon>Viridiplantae</taxon>
        <taxon>Streptophyta</taxon>
        <taxon>Embryophyta</taxon>
        <taxon>Tracheophyta</taxon>
        <taxon>Spermatophyta</taxon>
        <taxon>Magnoliopsida</taxon>
        <taxon>eudicotyledons</taxon>
        <taxon>Gunneridae</taxon>
        <taxon>Pentapetalae</taxon>
        <taxon>rosids</taxon>
        <taxon>fabids</taxon>
        <taxon>Fabales</taxon>
        <taxon>Fabaceae</taxon>
        <taxon>Papilionoideae</taxon>
        <taxon>50 kb inversion clade</taxon>
        <taxon>dalbergioids sensu lato</taxon>
        <taxon>Dalbergieae</taxon>
        <taxon>Pterocarpus clade</taxon>
        <taxon>Arachis</taxon>
    </lineage>
</organism>
<feature type="region of interest" description="Disordered" evidence="1">
    <location>
        <begin position="201"/>
        <end position="234"/>
    </location>
</feature>
<feature type="region of interest" description="Disordered" evidence="1">
    <location>
        <begin position="360"/>
        <end position="382"/>
    </location>
</feature>
<accession>A0A445BRU9</accession>
<evidence type="ECO:0000256" key="1">
    <source>
        <dbReference type="SAM" id="MobiDB-lite"/>
    </source>
</evidence>
<dbReference type="AlphaFoldDB" id="A0A445BRU9"/>
<evidence type="ECO:0000313" key="3">
    <source>
        <dbReference type="Proteomes" id="UP000289738"/>
    </source>
</evidence>
<reference evidence="2 3" key="1">
    <citation type="submission" date="2019-01" db="EMBL/GenBank/DDBJ databases">
        <title>Sequencing of cultivated peanut Arachis hypogaea provides insights into genome evolution and oil improvement.</title>
        <authorList>
            <person name="Chen X."/>
        </authorList>
    </citation>
    <scope>NUCLEOTIDE SEQUENCE [LARGE SCALE GENOMIC DNA]</scope>
    <source>
        <strain evidence="3">cv. Fuhuasheng</strain>
        <tissue evidence="2">Leaves</tissue>
    </source>
</reference>
<dbReference type="Proteomes" id="UP000289738">
    <property type="component" value="Chromosome A08"/>
</dbReference>
<evidence type="ECO:0000313" key="2">
    <source>
        <dbReference type="EMBL" id="RYR41410.1"/>
    </source>
</evidence>
<feature type="compositionally biased region" description="Polar residues" evidence="1">
    <location>
        <begin position="360"/>
        <end position="377"/>
    </location>
</feature>
<protein>
    <submittedName>
        <fullName evidence="2">Uncharacterized protein</fullName>
    </submittedName>
</protein>
<sequence>MRDSIKFESGDSHMLVKREDFYSEEQRRRAERRWKRRGLSLKYDSKPNCFASATRISVKSCGDVAFSSDNDVHIVEDEVDEDYRIVLDGYLSEISNDISEIEDDEVDEDYRMLLDRCPQYYYDISNIGHDEVDEDFRLFLNTYSSDNYKDDSDTVYISDNDHDLDNEDKMFAENLRNEGNSYISLISMHNQHIDISYGGKEGELEETGDALESQQVPESEKGPPSEITGSDVYRAPGNNCNSQLQFNDADEEYETLLPFCRNDDGLVRSNVKNNPLVFNHAFDNANVECNVNKEQTVDKMECYHNLHSEGGPFDIRPSSDDSVVPKNICNTGLDSHNVDEDYQIFLNSNGMVDESLQSLVGSEAGRSSSTRNKSQVSDHAFGNPSVQFDVVEEHTVDPVESDQTERGQFIRRECSDDSIAPKNNCHAELESDNFDEDYKAYLNSYSSYRGTDEGLMSQEVGGKLDGRSSCVRNNSQVSGQGYHTPEGQCDVDKEQIGGQLESQQSLQTEGAPVDRSPHLDVSGVSMSNTESRVYCVDEDYGRYLNSYMTDDEGLITVRVESDDKRKSSNVRHSSQASDQAFLTVDGNLMHMQHKSITKACKADTSKSCSDSDVILLEPNQIGENSPFIFSRDFDSSYFENETNPRDSGKLSELKTRLLKDLNRPYNQEEHDKLLDLVHVRLHKERHAETRQGVVKSYRSHGVNKSYLELYPGDRCWPTMLCSIETSKSGKYTASLHGYQAVAHGGMLGSNCKFFINSLFDNCADLALAIKFKEPHKVLVLLRGFSFWLQNLTHAGVTMRWIEESCSEILQRM</sequence>
<gene>
    <name evidence="2" type="ORF">Ahy_A08g037800</name>
</gene>
<proteinExistence type="predicted"/>
<comment type="caution">
    <text evidence="2">The sequence shown here is derived from an EMBL/GenBank/DDBJ whole genome shotgun (WGS) entry which is preliminary data.</text>
</comment>